<evidence type="ECO:0000256" key="6">
    <source>
        <dbReference type="PROSITE-ProRule" id="PRU00169"/>
    </source>
</evidence>
<dbReference type="PROSITE" id="PS51755">
    <property type="entry name" value="OMPR_PHOB"/>
    <property type="match status" value="1"/>
</dbReference>
<dbReference type="SMART" id="SM00862">
    <property type="entry name" value="Trans_reg_C"/>
    <property type="match status" value="1"/>
</dbReference>
<dbReference type="InterPro" id="IPR036388">
    <property type="entry name" value="WH-like_DNA-bd_sf"/>
</dbReference>
<feature type="DNA-binding region" description="OmpR/PhoB-type" evidence="7">
    <location>
        <begin position="192"/>
        <end position="294"/>
    </location>
</feature>
<name>A0A3D9HQQ7_9BACL</name>
<organism evidence="10 11">
    <name type="scientific">Cohnella phaseoli</name>
    <dbReference type="NCBI Taxonomy" id="456490"/>
    <lineage>
        <taxon>Bacteria</taxon>
        <taxon>Bacillati</taxon>
        <taxon>Bacillota</taxon>
        <taxon>Bacilli</taxon>
        <taxon>Bacillales</taxon>
        <taxon>Paenibacillaceae</taxon>
        <taxon>Cohnella</taxon>
    </lineage>
</organism>
<evidence type="ECO:0000256" key="4">
    <source>
        <dbReference type="ARBA" id="ARBA00023125"/>
    </source>
</evidence>
<evidence type="ECO:0000313" key="10">
    <source>
        <dbReference type="EMBL" id="RED51822.1"/>
    </source>
</evidence>
<evidence type="ECO:0000259" key="9">
    <source>
        <dbReference type="PROSITE" id="PS51755"/>
    </source>
</evidence>
<dbReference type="Gene3D" id="6.10.250.690">
    <property type="match status" value="1"/>
</dbReference>
<dbReference type="GO" id="GO:0000976">
    <property type="term" value="F:transcription cis-regulatory region binding"/>
    <property type="evidence" value="ECO:0007669"/>
    <property type="project" value="TreeGrafter"/>
</dbReference>
<evidence type="ECO:0000256" key="2">
    <source>
        <dbReference type="ARBA" id="ARBA00023012"/>
    </source>
</evidence>
<dbReference type="Pfam" id="PF00486">
    <property type="entry name" value="Trans_reg_C"/>
    <property type="match status" value="1"/>
</dbReference>
<evidence type="ECO:0000256" key="5">
    <source>
        <dbReference type="ARBA" id="ARBA00023163"/>
    </source>
</evidence>
<dbReference type="PROSITE" id="PS50110">
    <property type="entry name" value="RESPONSE_REGULATORY"/>
    <property type="match status" value="1"/>
</dbReference>
<comment type="caution">
    <text evidence="10">The sequence shown here is derived from an EMBL/GenBank/DDBJ whole genome shotgun (WGS) entry which is preliminary data.</text>
</comment>
<keyword evidence="4 7" id="KW-0238">DNA-binding</keyword>
<dbReference type="PANTHER" id="PTHR48111:SF1">
    <property type="entry name" value="TWO-COMPONENT RESPONSE REGULATOR ORR33"/>
    <property type="match status" value="1"/>
</dbReference>
<dbReference type="Gene3D" id="3.40.50.2300">
    <property type="match status" value="1"/>
</dbReference>
<dbReference type="SUPFAM" id="SSF52172">
    <property type="entry name" value="CheY-like"/>
    <property type="match status" value="1"/>
</dbReference>
<gene>
    <name evidence="10" type="ORF">DFP98_16213</name>
</gene>
<keyword evidence="5" id="KW-0804">Transcription</keyword>
<dbReference type="CDD" id="cd00383">
    <property type="entry name" value="trans_reg_C"/>
    <property type="match status" value="1"/>
</dbReference>
<feature type="domain" description="Response regulatory" evidence="8">
    <location>
        <begin position="73"/>
        <end position="184"/>
    </location>
</feature>
<dbReference type="InterPro" id="IPR039420">
    <property type="entry name" value="WalR-like"/>
</dbReference>
<feature type="domain" description="OmpR/PhoB-type" evidence="9">
    <location>
        <begin position="192"/>
        <end position="294"/>
    </location>
</feature>
<dbReference type="Pfam" id="PF00072">
    <property type="entry name" value="Response_reg"/>
    <property type="match status" value="1"/>
</dbReference>
<dbReference type="EMBL" id="QRDZ01000062">
    <property type="protein sequence ID" value="RED51822.1"/>
    <property type="molecule type" value="Genomic_DNA"/>
</dbReference>
<dbReference type="InterPro" id="IPR016032">
    <property type="entry name" value="Sig_transdc_resp-reg_C-effctor"/>
</dbReference>
<evidence type="ECO:0000259" key="8">
    <source>
        <dbReference type="PROSITE" id="PS50110"/>
    </source>
</evidence>
<dbReference type="GO" id="GO:0005829">
    <property type="term" value="C:cytosol"/>
    <property type="evidence" value="ECO:0007669"/>
    <property type="project" value="TreeGrafter"/>
</dbReference>
<dbReference type="InterPro" id="IPR001789">
    <property type="entry name" value="Sig_transdc_resp-reg_receiver"/>
</dbReference>
<evidence type="ECO:0000256" key="1">
    <source>
        <dbReference type="ARBA" id="ARBA00022553"/>
    </source>
</evidence>
<dbReference type="SMART" id="SM00448">
    <property type="entry name" value="REC"/>
    <property type="match status" value="1"/>
</dbReference>
<keyword evidence="11" id="KW-1185">Reference proteome</keyword>
<evidence type="ECO:0000256" key="3">
    <source>
        <dbReference type="ARBA" id="ARBA00023015"/>
    </source>
</evidence>
<sequence length="294" mass="33412">MCALQLGGAALPPSATNRFDRLISKMYNRCEINSYDRVERLVPVCDEETKQMSDARWIPAGKPKQIRAEGTRSILYIEDNQEIGLWVKEELEQRGYEVQWLISGDGAEREVLEKDVVILDIMLPGLDGFTIGQRLKRAAPTVPILLLSARSAVEDKLAGLQFADDYVTKPFHIDELAARVEVLLRRSGSGLPKRLQLGQHIVVNMTENTVRNESTGEEIILTGKQHQILMYFLSRPNQILPKEQIFEAIWGEPYMEGDKTLMVHIRHLRKKLEQNPDAPEIVATVRGIGYRVRL</sequence>
<keyword evidence="2" id="KW-0902">Two-component regulatory system</keyword>
<dbReference type="GO" id="GO:0000156">
    <property type="term" value="F:phosphorelay response regulator activity"/>
    <property type="evidence" value="ECO:0007669"/>
    <property type="project" value="TreeGrafter"/>
</dbReference>
<dbReference type="Proteomes" id="UP000256977">
    <property type="component" value="Unassembled WGS sequence"/>
</dbReference>
<feature type="modified residue" description="4-aspartylphosphate" evidence="6">
    <location>
        <position position="120"/>
    </location>
</feature>
<evidence type="ECO:0000256" key="7">
    <source>
        <dbReference type="PROSITE-ProRule" id="PRU01091"/>
    </source>
</evidence>
<reference evidence="10 11" key="1">
    <citation type="submission" date="2018-07" db="EMBL/GenBank/DDBJ databases">
        <title>Genomic Encyclopedia of Type Strains, Phase III (KMG-III): the genomes of soil and plant-associated and newly described type strains.</title>
        <authorList>
            <person name="Whitman W."/>
        </authorList>
    </citation>
    <scope>NUCLEOTIDE SEQUENCE [LARGE SCALE GENOMIC DNA]</scope>
    <source>
        <strain evidence="10 11">CECT 7287</strain>
    </source>
</reference>
<proteinExistence type="predicted"/>
<keyword evidence="1 6" id="KW-0597">Phosphoprotein</keyword>
<dbReference type="GO" id="GO:0006355">
    <property type="term" value="P:regulation of DNA-templated transcription"/>
    <property type="evidence" value="ECO:0007669"/>
    <property type="project" value="InterPro"/>
</dbReference>
<dbReference type="Gene3D" id="1.10.10.10">
    <property type="entry name" value="Winged helix-like DNA-binding domain superfamily/Winged helix DNA-binding domain"/>
    <property type="match status" value="1"/>
</dbReference>
<dbReference type="PANTHER" id="PTHR48111">
    <property type="entry name" value="REGULATOR OF RPOS"/>
    <property type="match status" value="1"/>
</dbReference>
<keyword evidence="3" id="KW-0805">Transcription regulation</keyword>
<dbReference type="SUPFAM" id="SSF46894">
    <property type="entry name" value="C-terminal effector domain of the bipartite response regulators"/>
    <property type="match status" value="1"/>
</dbReference>
<accession>A0A3D9HQQ7</accession>
<dbReference type="InterPro" id="IPR011006">
    <property type="entry name" value="CheY-like_superfamily"/>
</dbReference>
<evidence type="ECO:0000313" key="11">
    <source>
        <dbReference type="Proteomes" id="UP000256977"/>
    </source>
</evidence>
<dbReference type="AlphaFoldDB" id="A0A3D9HQQ7"/>
<dbReference type="InterPro" id="IPR001867">
    <property type="entry name" value="OmpR/PhoB-type_DNA-bd"/>
</dbReference>
<dbReference type="GO" id="GO:0032993">
    <property type="term" value="C:protein-DNA complex"/>
    <property type="evidence" value="ECO:0007669"/>
    <property type="project" value="TreeGrafter"/>
</dbReference>
<protein>
    <submittedName>
        <fullName evidence="10">DNA-binding response OmpR family regulator</fullName>
    </submittedName>
</protein>